<name>A0A382GD84_9ZZZZ</name>
<gene>
    <name evidence="1" type="ORF">METZ01_LOCUS224995</name>
</gene>
<evidence type="ECO:0000313" key="1">
    <source>
        <dbReference type="EMBL" id="SVB72141.1"/>
    </source>
</evidence>
<protein>
    <submittedName>
        <fullName evidence="1">Uncharacterized protein</fullName>
    </submittedName>
</protein>
<reference evidence="1" key="1">
    <citation type="submission" date="2018-05" db="EMBL/GenBank/DDBJ databases">
        <authorList>
            <person name="Lanie J.A."/>
            <person name="Ng W.-L."/>
            <person name="Kazmierczak K.M."/>
            <person name="Andrzejewski T.M."/>
            <person name="Davidsen T.M."/>
            <person name="Wayne K.J."/>
            <person name="Tettelin H."/>
            <person name="Glass J.I."/>
            <person name="Rusch D."/>
            <person name="Podicherti R."/>
            <person name="Tsui H.-C.T."/>
            <person name="Winkler M.E."/>
        </authorList>
    </citation>
    <scope>NUCLEOTIDE SEQUENCE</scope>
</reference>
<sequence>MNTFKELYFPSGESRELNKRLREEHENFLTENPDWTPNELRLLPKVIARTFNKMCPKTPFMVPFGWIDGTTWADLREQDRISSLPEDQRRESAEAHKNAIRGRCFRIPRPYELKPNEAAFKAVQDYASVDRRVFNDETFDHNVSENLLDAFNSCWKRIAEPGEWWNGKERIAILEEVRKDRDEGHPIVRAPLADLSNTPSPVISPLVCEIIRKVTSNAHEIDDKWAKEAIGRIGEGKYSELVSLVVNILPIDIFCLLLGRPVVSLPVPKNGKPGKSIPDGLADGGAFVPWRTENWVGPNVARALSFVEKENAIRMKLVESM</sequence>
<dbReference type="AlphaFoldDB" id="A0A382GD84"/>
<accession>A0A382GD84</accession>
<organism evidence="1">
    <name type="scientific">marine metagenome</name>
    <dbReference type="NCBI Taxonomy" id="408172"/>
    <lineage>
        <taxon>unclassified sequences</taxon>
        <taxon>metagenomes</taxon>
        <taxon>ecological metagenomes</taxon>
    </lineage>
</organism>
<dbReference type="EMBL" id="UINC01054436">
    <property type="protein sequence ID" value="SVB72141.1"/>
    <property type="molecule type" value="Genomic_DNA"/>
</dbReference>
<feature type="non-terminal residue" evidence="1">
    <location>
        <position position="321"/>
    </location>
</feature>
<proteinExistence type="predicted"/>